<feature type="region of interest" description="Disordered" evidence="1">
    <location>
        <begin position="1"/>
        <end position="22"/>
    </location>
</feature>
<evidence type="ECO:0000256" key="1">
    <source>
        <dbReference type="SAM" id="MobiDB-lite"/>
    </source>
</evidence>
<sequence>MHRVGERLEGLAKKKGDSNVKNPETGKFYNYLDLYKKSDTGKNIKDIGSNFEDFANGKIDYDSMSEDDQKKYRKYLENIVDSTIMDAQRAMATPPSMEIGGYQEIGEIIPTKELMDKRVKNRTVNRSNLGLTINAITTLEGTDLTQRDREKIIKSLKNYLKQARKHSETHNKDNIEFNTELKDIESESKSISNYDATRLNEYKERIQHLLGTVEAK</sequence>
<feature type="compositionally biased region" description="Basic and acidic residues" evidence="1">
    <location>
        <begin position="1"/>
        <end position="18"/>
    </location>
</feature>
<dbReference type="Proteomes" id="UP000231464">
    <property type="component" value="Unassembled WGS sequence"/>
</dbReference>
<name>A0A2M6WB66_9BACT</name>
<comment type="caution">
    <text evidence="2">The sequence shown here is derived from an EMBL/GenBank/DDBJ whole genome shotgun (WGS) entry which is preliminary data.</text>
</comment>
<evidence type="ECO:0000313" key="3">
    <source>
        <dbReference type="Proteomes" id="UP000231464"/>
    </source>
</evidence>
<gene>
    <name evidence="2" type="ORF">COU23_00710</name>
</gene>
<protein>
    <submittedName>
        <fullName evidence="2">Uncharacterized protein</fullName>
    </submittedName>
</protein>
<reference evidence="3" key="1">
    <citation type="submission" date="2017-09" db="EMBL/GenBank/DDBJ databases">
        <title>Depth-based differentiation of microbial function through sediment-hosted aquifers and enrichment of novel symbionts in the deep terrestrial subsurface.</title>
        <authorList>
            <person name="Probst A.J."/>
            <person name="Ladd B."/>
            <person name="Jarett J.K."/>
            <person name="Geller-Mcgrath D.E."/>
            <person name="Sieber C.M.K."/>
            <person name="Emerson J.B."/>
            <person name="Anantharaman K."/>
            <person name="Thomas B.C."/>
            <person name="Malmstrom R."/>
            <person name="Stieglmeier M."/>
            <person name="Klingl A."/>
            <person name="Woyke T."/>
            <person name="Ryan C.M."/>
            <person name="Banfield J.F."/>
        </authorList>
    </citation>
    <scope>NUCLEOTIDE SEQUENCE [LARGE SCALE GENOMIC DNA]</scope>
</reference>
<proteinExistence type="predicted"/>
<accession>A0A2M6WB66</accession>
<dbReference type="AlphaFoldDB" id="A0A2M6WB66"/>
<dbReference type="EMBL" id="PFBP01000011">
    <property type="protein sequence ID" value="PIT90026.1"/>
    <property type="molecule type" value="Genomic_DNA"/>
</dbReference>
<evidence type="ECO:0000313" key="2">
    <source>
        <dbReference type="EMBL" id="PIT90026.1"/>
    </source>
</evidence>
<organism evidence="2 3">
    <name type="scientific">Candidatus Kuenenbacteria bacterium CG10_big_fil_rev_8_21_14_0_10_36_11</name>
    <dbReference type="NCBI Taxonomy" id="1974618"/>
    <lineage>
        <taxon>Bacteria</taxon>
        <taxon>Candidatus Kueneniibacteriota</taxon>
    </lineage>
</organism>